<dbReference type="PANTHER" id="PTHR30273:SF2">
    <property type="entry name" value="PROTEIN FECR"/>
    <property type="match status" value="1"/>
</dbReference>
<feature type="domain" description="FecR N-terminal" evidence="3">
    <location>
        <begin position="7"/>
        <end position="48"/>
    </location>
</feature>
<dbReference type="RefSeq" id="WP_250752524.1">
    <property type="nucleotide sequence ID" value="NZ_CP098401.1"/>
</dbReference>
<keyword evidence="1" id="KW-1133">Transmembrane helix</keyword>
<evidence type="ECO:0000259" key="3">
    <source>
        <dbReference type="Pfam" id="PF16220"/>
    </source>
</evidence>
<gene>
    <name evidence="4" type="ORF">M9980_01235</name>
</gene>
<protein>
    <submittedName>
        <fullName evidence="4">FecR domain-containing protein</fullName>
    </submittedName>
</protein>
<feature type="domain" description="FecR protein" evidence="2">
    <location>
        <begin position="112"/>
        <end position="194"/>
    </location>
</feature>
<dbReference type="Proteomes" id="UP001055580">
    <property type="component" value="Chromosome"/>
</dbReference>
<keyword evidence="1" id="KW-0812">Transmembrane</keyword>
<dbReference type="InterPro" id="IPR012373">
    <property type="entry name" value="Ferrdict_sens_TM"/>
</dbReference>
<proteinExistence type="predicted"/>
<evidence type="ECO:0000313" key="5">
    <source>
        <dbReference type="Proteomes" id="UP001055580"/>
    </source>
</evidence>
<keyword evidence="1" id="KW-0472">Membrane</keyword>
<dbReference type="EMBL" id="CP098401">
    <property type="protein sequence ID" value="URW75887.1"/>
    <property type="molecule type" value="Genomic_DNA"/>
</dbReference>
<dbReference type="InterPro" id="IPR032623">
    <property type="entry name" value="FecR_N"/>
</dbReference>
<reference evidence="4" key="1">
    <citation type="submission" date="2022-05" db="EMBL/GenBank/DDBJ databases">
        <title>Sphingomonas sp. strain RMG20 Genome sequencing and assembly.</title>
        <authorList>
            <person name="Kim I."/>
        </authorList>
    </citation>
    <scope>NUCLEOTIDE SEQUENCE</scope>
    <source>
        <strain evidence="4">RMG20</strain>
    </source>
</reference>
<evidence type="ECO:0000313" key="4">
    <source>
        <dbReference type="EMBL" id="URW75887.1"/>
    </source>
</evidence>
<dbReference type="InterPro" id="IPR006860">
    <property type="entry name" value="FecR"/>
</dbReference>
<dbReference type="PANTHER" id="PTHR30273">
    <property type="entry name" value="PERIPLASMIC SIGNAL SENSOR AND SIGMA FACTOR ACTIVATOR FECR-RELATED"/>
    <property type="match status" value="1"/>
</dbReference>
<dbReference type="Pfam" id="PF16220">
    <property type="entry name" value="DUF4880"/>
    <property type="match status" value="1"/>
</dbReference>
<sequence>MIPRARRQALDWDDRLKRDRSPETRAEFEAWLAADAANRAEYAQISALDTLMAEGKFRSTRPAPRESRRLWPALATAAAVGAVAVVALVGSPFSNRLGGPSLTSSAEAQLTRPIRLEDGTLVILSAQARAEPRFSTERRQVTLRDGSARFLVARDPARPLVVVAGKVRATATEGVFDVDAVAAGGRVTARRGSVAVEPRDGGQTSPTQTVAALQSIDVATMTVSPAPQRERVTVIEADGLALDDVIRIANDGGGVPLAVASQALGARRVTGRFDLSDHRVLARRLAAALGLGSNDEGGRLLLAPP</sequence>
<evidence type="ECO:0000259" key="2">
    <source>
        <dbReference type="Pfam" id="PF04773"/>
    </source>
</evidence>
<feature type="transmembrane region" description="Helical" evidence="1">
    <location>
        <begin position="70"/>
        <end position="93"/>
    </location>
</feature>
<dbReference type="PIRSF" id="PIRSF018266">
    <property type="entry name" value="FecR"/>
    <property type="match status" value="1"/>
</dbReference>
<name>A0ABY4TU18_9SPHN</name>
<organism evidence="4 5">
    <name type="scientific">Sphingomonas donggukensis</name>
    <dbReference type="NCBI Taxonomy" id="2949093"/>
    <lineage>
        <taxon>Bacteria</taxon>
        <taxon>Pseudomonadati</taxon>
        <taxon>Pseudomonadota</taxon>
        <taxon>Alphaproteobacteria</taxon>
        <taxon>Sphingomonadales</taxon>
        <taxon>Sphingomonadaceae</taxon>
        <taxon>Sphingomonas</taxon>
    </lineage>
</organism>
<evidence type="ECO:0000256" key="1">
    <source>
        <dbReference type="SAM" id="Phobius"/>
    </source>
</evidence>
<dbReference type="Pfam" id="PF04773">
    <property type="entry name" value="FecR"/>
    <property type="match status" value="1"/>
</dbReference>
<accession>A0ABY4TU18</accession>
<keyword evidence="5" id="KW-1185">Reference proteome</keyword>
<dbReference type="Gene3D" id="2.60.120.1440">
    <property type="match status" value="1"/>
</dbReference>